<reference evidence="8 9" key="1">
    <citation type="journal article" date="2021" name="Arch. Microbiol.">
        <title>Harenicola maris gen. nov., sp. nov. isolated from the Sea of Japan shallow sediments.</title>
        <authorList>
            <person name="Romanenko L.A."/>
            <person name="Kurilenko V.V."/>
            <person name="Chernysheva N.Y."/>
            <person name="Tekutyeva L.A."/>
            <person name="Velansky P.V."/>
            <person name="Svetashev V.I."/>
            <person name="Isaeva M.P."/>
        </authorList>
    </citation>
    <scope>NUCLEOTIDE SEQUENCE [LARGE SCALE GENOMIC DNA]</scope>
    <source>
        <strain evidence="8 9">KMM 3653</strain>
    </source>
</reference>
<dbReference type="AlphaFoldDB" id="A0AAP2CR18"/>
<dbReference type="RefSeq" id="WP_327794768.1">
    <property type="nucleotide sequence ID" value="NZ_JADQAZ010000003.1"/>
</dbReference>
<evidence type="ECO:0000313" key="8">
    <source>
        <dbReference type="EMBL" id="MBT0958538.1"/>
    </source>
</evidence>
<gene>
    <name evidence="8" type="ORF">IV417_14200</name>
</gene>
<evidence type="ECO:0000256" key="4">
    <source>
        <dbReference type="ARBA" id="ARBA00023136"/>
    </source>
</evidence>
<feature type="domain" description="Lipopolysaccharide assembly protein A" evidence="7">
    <location>
        <begin position="49"/>
        <end position="97"/>
    </location>
</feature>
<keyword evidence="2 6" id="KW-0812">Transmembrane</keyword>
<comment type="caution">
    <text evidence="8">The sequence shown here is derived from an EMBL/GenBank/DDBJ whole genome shotgun (WGS) entry which is preliminary data.</text>
</comment>
<evidence type="ECO:0000256" key="3">
    <source>
        <dbReference type="ARBA" id="ARBA00022989"/>
    </source>
</evidence>
<keyword evidence="9" id="KW-1185">Reference proteome</keyword>
<evidence type="ECO:0000256" key="6">
    <source>
        <dbReference type="SAM" id="Phobius"/>
    </source>
</evidence>
<sequence>MRYIKYMILGAIGLALLIMALANRQLVTLQLASPELAGLFGLTPEQISLSLPMYAVVFAAVGLGLLIGFLWEWVREHKHRSQASLKEREARKLQREVARLKDEKHEGQDEVLALLDKAS</sequence>
<dbReference type="Pfam" id="PF06305">
    <property type="entry name" value="LapA_dom"/>
    <property type="match status" value="1"/>
</dbReference>
<dbReference type="GO" id="GO:0005886">
    <property type="term" value="C:plasma membrane"/>
    <property type="evidence" value="ECO:0007669"/>
    <property type="project" value="InterPro"/>
</dbReference>
<evidence type="ECO:0000256" key="1">
    <source>
        <dbReference type="ARBA" id="ARBA00022475"/>
    </source>
</evidence>
<organism evidence="8 9">
    <name type="scientific">Harenicola maris</name>
    <dbReference type="NCBI Taxonomy" id="2841044"/>
    <lineage>
        <taxon>Bacteria</taxon>
        <taxon>Pseudomonadati</taxon>
        <taxon>Pseudomonadota</taxon>
        <taxon>Alphaproteobacteria</taxon>
        <taxon>Rhodobacterales</taxon>
        <taxon>Paracoccaceae</taxon>
        <taxon>Harenicola</taxon>
    </lineage>
</organism>
<keyword evidence="1" id="KW-1003">Cell membrane</keyword>
<accession>A0AAP2CR18</accession>
<protein>
    <submittedName>
        <fullName evidence="8">LapA family protein</fullName>
    </submittedName>
</protein>
<evidence type="ECO:0000259" key="7">
    <source>
        <dbReference type="Pfam" id="PF06305"/>
    </source>
</evidence>
<dbReference type="EMBL" id="JADQAZ010000003">
    <property type="protein sequence ID" value="MBT0958538.1"/>
    <property type="molecule type" value="Genomic_DNA"/>
</dbReference>
<feature type="transmembrane region" description="Helical" evidence="6">
    <location>
        <begin position="48"/>
        <end position="71"/>
    </location>
</feature>
<keyword evidence="3 6" id="KW-1133">Transmembrane helix</keyword>
<evidence type="ECO:0000313" key="9">
    <source>
        <dbReference type="Proteomes" id="UP001315686"/>
    </source>
</evidence>
<keyword evidence="4 6" id="KW-0472">Membrane</keyword>
<evidence type="ECO:0000256" key="5">
    <source>
        <dbReference type="SAM" id="Coils"/>
    </source>
</evidence>
<keyword evidence="5" id="KW-0175">Coiled coil</keyword>
<feature type="coiled-coil region" evidence="5">
    <location>
        <begin position="83"/>
        <end position="110"/>
    </location>
</feature>
<dbReference type="InterPro" id="IPR010445">
    <property type="entry name" value="LapA_dom"/>
</dbReference>
<evidence type="ECO:0000256" key="2">
    <source>
        <dbReference type="ARBA" id="ARBA00022692"/>
    </source>
</evidence>
<name>A0AAP2CR18_9RHOB</name>
<dbReference type="Proteomes" id="UP001315686">
    <property type="component" value="Unassembled WGS sequence"/>
</dbReference>
<proteinExistence type="predicted"/>